<feature type="domain" description="Response regulatory" evidence="16">
    <location>
        <begin position="923"/>
        <end position="1036"/>
    </location>
</feature>
<dbReference type="PANTHER" id="PTHR43047">
    <property type="entry name" value="TWO-COMPONENT HISTIDINE PROTEIN KINASE"/>
    <property type="match status" value="1"/>
</dbReference>
<dbReference type="CDD" id="cd00082">
    <property type="entry name" value="HisKA"/>
    <property type="match status" value="1"/>
</dbReference>
<dbReference type="EMBL" id="AQHY01000022">
    <property type="protein sequence ID" value="EOA54968.1"/>
    <property type="molecule type" value="Genomic_DNA"/>
</dbReference>
<evidence type="ECO:0000256" key="8">
    <source>
        <dbReference type="ARBA" id="ARBA00022777"/>
    </source>
</evidence>
<evidence type="ECO:0000256" key="11">
    <source>
        <dbReference type="ARBA" id="ARBA00023136"/>
    </source>
</evidence>
<evidence type="ECO:0000313" key="18">
    <source>
        <dbReference type="EMBL" id="EOA54968.1"/>
    </source>
</evidence>
<dbReference type="SUPFAM" id="SSF55785">
    <property type="entry name" value="PYP-like sensor domain (PAS domain)"/>
    <property type="match status" value="1"/>
</dbReference>
<keyword evidence="10" id="KW-0902">Two-component regulatory system</keyword>
<dbReference type="FunFam" id="3.30.565.10:FF:000023">
    <property type="entry name" value="PAS domain-containing sensor histidine kinase"/>
    <property type="match status" value="1"/>
</dbReference>
<dbReference type="Gene3D" id="1.10.287.130">
    <property type="match status" value="1"/>
</dbReference>
<evidence type="ECO:0000256" key="14">
    <source>
        <dbReference type="SAM" id="SignalP"/>
    </source>
</evidence>
<dbReference type="PRINTS" id="PR00344">
    <property type="entry name" value="BCTRLSENSOR"/>
</dbReference>
<evidence type="ECO:0000256" key="10">
    <source>
        <dbReference type="ARBA" id="ARBA00023012"/>
    </source>
</evidence>
<evidence type="ECO:0000256" key="2">
    <source>
        <dbReference type="ARBA" id="ARBA00004236"/>
    </source>
</evidence>
<dbReference type="InterPro" id="IPR011006">
    <property type="entry name" value="CheY-like_superfamily"/>
</dbReference>
<dbReference type="SUPFAM" id="SSF52172">
    <property type="entry name" value="CheY-like"/>
    <property type="match status" value="1"/>
</dbReference>
<dbReference type="STRING" id="1121098.HMPREF1534_01781"/>
<comment type="subcellular location">
    <subcellularLocation>
        <location evidence="2">Cell membrane</location>
    </subcellularLocation>
</comment>
<evidence type="ECO:0000313" key="19">
    <source>
        <dbReference type="Proteomes" id="UP000017831"/>
    </source>
</evidence>
<protein>
    <recommendedName>
        <fullName evidence="3">histidine kinase</fullName>
        <ecNumber evidence="3">2.7.13.3</ecNumber>
    </recommendedName>
</protein>
<gene>
    <name evidence="18" type="ORF">HMPREF1534_01781</name>
</gene>
<dbReference type="InterPro" id="IPR036890">
    <property type="entry name" value="HATPase_C_sf"/>
</dbReference>
<dbReference type="Pfam" id="PF00512">
    <property type="entry name" value="HisKA"/>
    <property type="match status" value="1"/>
</dbReference>
<proteinExistence type="predicted"/>
<dbReference type="Gene3D" id="3.30.565.10">
    <property type="entry name" value="Histidine kinase-like ATPase, C-terminal domain"/>
    <property type="match status" value="1"/>
</dbReference>
<keyword evidence="11 13" id="KW-0472">Membrane</keyword>
<keyword evidence="7" id="KW-0547">Nucleotide-binding</keyword>
<feature type="transmembrane region" description="Helical" evidence="13">
    <location>
        <begin position="371"/>
        <end position="388"/>
    </location>
</feature>
<comment type="caution">
    <text evidence="18">The sequence shown here is derived from an EMBL/GenBank/DDBJ whole genome shotgun (WGS) entry which is preliminary data.</text>
</comment>
<keyword evidence="14" id="KW-0732">Signal</keyword>
<dbReference type="PROSITE" id="PS50110">
    <property type="entry name" value="RESPONSE_REGULATORY"/>
    <property type="match status" value="1"/>
</dbReference>
<comment type="catalytic activity">
    <reaction evidence="1">
        <text>ATP + protein L-histidine = ADP + protein N-phospho-L-histidine.</text>
        <dbReference type="EC" id="2.7.13.3"/>
    </reaction>
</comment>
<dbReference type="Pfam" id="PF00072">
    <property type="entry name" value="Response_reg"/>
    <property type="match status" value="1"/>
</dbReference>
<name>U6RIG6_9BACT</name>
<keyword evidence="4" id="KW-1003">Cell membrane</keyword>
<dbReference type="Proteomes" id="UP000017831">
    <property type="component" value="Unassembled WGS sequence"/>
</dbReference>
<evidence type="ECO:0000256" key="3">
    <source>
        <dbReference type="ARBA" id="ARBA00012438"/>
    </source>
</evidence>
<dbReference type="InterPro" id="IPR013655">
    <property type="entry name" value="PAS_fold_3"/>
</dbReference>
<dbReference type="GeneID" id="60062250"/>
<keyword evidence="5 12" id="KW-0597">Phosphoprotein</keyword>
<dbReference type="InterPro" id="IPR003594">
    <property type="entry name" value="HATPase_dom"/>
</dbReference>
<evidence type="ECO:0000256" key="1">
    <source>
        <dbReference type="ARBA" id="ARBA00000085"/>
    </source>
</evidence>
<keyword evidence="13" id="KW-1133">Transmembrane helix</keyword>
<dbReference type="Pfam" id="PF02518">
    <property type="entry name" value="HATPase_c"/>
    <property type="match status" value="1"/>
</dbReference>
<dbReference type="CDD" id="cd16922">
    <property type="entry name" value="HATPase_EvgS-ArcB-TorS-like"/>
    <property type="match status" value="1"/>
</dbReference>
<accession>U6RIG6</accession>
<dbReference type="InterPro" id="IPR004358">
    <property type="entry name" value="Sig_transdc_His_kin-like_C"/>
</dbReference>
<feature type="modified residue" description="4-aspartylphosphate" evidence="12">
    <location>
        <position position="971"/>
    </location>
</feature>
<keyword evidence="9" id="KW-0067">ATP-binding</keyword>
<evidence type="ECO:0000259" key="17">
    <source>
        <dbReference type="PROSITE" id="PS50113"/>
    </source>
</evidence>
<evidence type="ECO:0000259" key="15">
    <source>
        <dbReference type="PROSITE" id="PS50109"/>
    </source>
</evidence>
<dbReference type="SUPFAM" id="SSF55874">
    <property type="entry name" value="ATPase domain of HSP90 chaperone/DNA topoisomerase II/histidine kinase"/>
    <property type="match status" value="1"/>
</dbReference>
<dbReference type="PROSITE" id="PS50109">
    <property type="entry name" value="HIS_KIN"/>
    <property type="match status" value="1"/>
</dbReference>
<dbReference type="GO" id="GO:0005886">
    <property type="term" value="C:plasma membrane"/>
    <property type="evidence" value="ECO:0007669"/>
    <property type="project" value="UniProtKB-SubCell"/>
</dbReference>
<keyword evidence="13" id="KW-0812">Transmembrane</keyword>
<dbReference type="PROSITE" id="PS50113">
    <property type="entry name" value="PAC"/>
    <property type="match status" value="1"/>
</dbReference>
<evidence type="ECO:0000256" key="7">
    <source>
        <dbReference type="ARBA" id="ARBA00022741"/>
    </source>
</evidence>
<feature type="domain" description="PAC" evidence="17">
    <location>
        <begin position="616"/>
        <end position="672"/>
    </location>
</feature>
<evidence type="ECO:0000256" key="12">
    <source>
        <dbReference type="PROSITE-ProRule" id="PRU00169"/>
    </source>
</evidence>
<evidence type="ECO:0000256" key="4">
    <source>
        <dbReference type="ARBA" id="ARBA00022475"/>
    </source>
</evidence>
<evidence type="ECO:0000256" key="6">
    <source>
        <dbReference type="ARBA" id="ARBA00022679"/>
    </source>
</evidence>
<dbReference type="Gene3D" id="3.30.450.20">
    <property type="entry name" value="PAS domain"/>
    <property type="match status" value="2"/>
</dbReference>
<feature type="signal peptide" evidence="14">
    <location>
        <begin position="1"/>
        <end position="32"/>
    </location>
</feature>
<dbReference type="CDD" id="cd17546">
    <property type="entry name" value="REC_hyHK_CKI1_RcsC-like"/>
    <property type="match status" value="1"/>
</dbReference>
<dbReference type="RefSeq" id="WP_005939788.1">
    <property type="nucleotide sequence ID" value="NZ_KB890353.1"/>
</dbReference>
<organism evidence="18 19">
    <name type="scientific">Phocaeicola massiliensis B84634 = Timone 84634 = DSM 17679 = JCM 13223</name>
    <dbReference type="NCBI Taxonomy" id="1121098"/>
    <lineage>
        <taxon>Bacteria</taxon>
        <taxon>Pseudomonadati</taxon>
        <taxon>Bacteroidota</taxon>
        <taxon>Bacteroidia</taxon>
        <taxon>Bacteroidales</taxon>
        <taxon>Bacteroidaceae</taxon>
        <taxon>Phocaeicola</taxon>
    </lineage>
</organism>
<dbReference type="GO" id="GO:0005524">
    <property type="term" value="F:ATP binding"/>
    <property type="evidence" value="ECO:0007669"/>
    <property type="project" value="UniProtKB-KW"/>
</dbReference>
<dbReference type="eggNOG" id="COG2205">
    <property type="taxonomic scope" value="Bacteria"/>
</dbReference>
<dbReference type="SMART" id="SM00448">
    <property type="entry name" value="REC"/>
    <property type="match status" value="1"/>
</dbReference>
<dbReference type="SMART" id="SM00388">
    <property type="entry name" value="HisKA"/>
    <property type="match status" value="1"/>
</dbReference>
<dbReference type="InterPro" id="IPR003661">
    <property type="entry name" value="HisK_dim/P_dom"/>
</dbReference>
<dbReference type="AlphaFoldDB" id="U6RIG6"/>
<dbReference type="eggNOG" id="COG0745">
    <property type="taxonomic scope" value="Bacteria"/>
</dbReference>
<dbReference type="InterPro" id="IPR035965">
    <property type="entry name" value="PAS-like_dom_sf"/>
</dbReference>
<sequence>MNNKHTATSRQFFQTLTICICLLFAGTYSAKASDRDHRQYDYVLILNSYNESAPWSNSITSPIMHKISELKDIDAYIEHLNLFMVNDSVMVDRFPQMLLNKYGKTPPKLLVLLGSMSMIFREEIKEMWGDVSILVCDSDPYIYTEEYYRKQDVTTPENKIHVDSLRDDYNITFMHTPAYLKESVKLMTRMIPNMKKLIFLGDGIYPNPEYNKQLKNIIARDFPYLQYQFISSYNYTLPELYNALRNADKETGVLVSTWFAETLTSQQMLINAYRSLSSISSPLFSIRYAGMDDGGMVGGYMYNEKIFINELLRNVSQILNGKPAREIPFFVPADAHPTFNYTTLVNKGLNPKLCPQNSIFYDKPENFLKKYIWVITGIFITLLLIALIQQKRIQMLKELRRVQKQEFENQIKYTNLIDNMPILYMKEKVIRNENGNIVETIFCDVNRFFETCFRKKENIIGKKGSELFPESMTEFTHFMETALREKRSITFPYYFKDVDTFYDIVLSPSLEEDTIDMFCLDSTELHNAQQMLSSTNHKLSLALEIANIIPWKWNLKEHSILCDINRPIIMTAMPGEIKEEQLSVSDEQYFSKIIKEDRPRVMQAFHDLIEGKINKVKEEYRVLNKGKNGRKIDWVEAQATIETRDEQNRPLTLVGSSLVITDRKRMEEELMSAKDRAEESNRLKSAFLANMSHEIRTPLNAIIGFSNILASTEEEQEKQEYINIIESNNTLLLQLISDILDLSKIEAGTLEFSYSNIDLNDMIKEVENITKCRMEGSGVQLIAETPLSSCFIRTEKNRLMQVINNFLTNAIKFTQKGSITFGYEIRDKMLYFHVTDTGCGIPANKKDSIFGRFVKLNSFAQGTGLGLSICRTIIEHMNGTIGVESEEGKGSTFWFTIPYQPARLSEKKAEEFQPITVQKDKLTILIAEDNESNYRLFQSILRKEYSLIHAWDGQEAIEKFKEHRPQIILMDINMPRMDGYEATKEIRKLSADVPIIAITAFAYASDEQRVLENGFDGYMSKPINAPLLKQQIASILQKRIIFL</sequence>
<dbReference type="PANTHER" id="PTHR43047:SF72">
    <property type="entry name" value="OSMOSENSING HISTIDINE PROTEIN KINASE SLN1"/>
    <property type="match status" value="1"/>
</dbReference>
<feature type="domain" description="Histidine kinase" evidence="15">
    <location>
        <begin position="690"/>
        <end position="901"/>
    </location>
</feature>
<dbReference type="SMART" id="SM00387">
    <property type="entry name" value="HATPase_c"/>
    <property type="match status" value="1"/>
</dbReference>
<keyword evidence="19" id="KW-1185">Reference proteome</keyword>
<dbReference type="InterPro" id="IPR005467">
    <property type="entry name" value="His_kinase_dom"/>
</dbReference>
<dbReference type="SUPFAM" id="SSF47384">
    <property type="entry name" value="Homodimeric domain of signal transducing histidine kinase"/>
    <property type="match status" value="1"/>
</dbReference>
<feature type="chain" id="PRO_5004676710" description="histidine kinase" evidence="14">
    <location>
        <begin position="33"/>
        <end position="1043"/>
    </location>
</feature>
<dbReference type="FunFam" id="1.10.287.130:FF:000002">
    <property type="entry name" value="Two-component osmosensing histidine kinase"/>
    <property type="match status" value="1"/>
</dbReference>
<keyword evidence="8" id="KW-0418">Kinase</keyword>
<dbReference type="InterPro" id="IPR001789">
    <property type="entry name" value="Sig_transdc_resp-reg_receiver"/>
</dbReference>
<dbReference type="Gene3D" id="3.40.50.2300">
    <property type="match status" value="1"/>
</dbReference>
<dbReference type="GO" id="GO:0000155">
    <property type="term" value="F:phosphorelay sensor kinase activity"/>
    <property type="evidence" value="ECO:0007669"/>
    <property type="project" value="InterPro"/>
</dbReference>
<evidence type="ECO:0000256" key="9">
    <source>
        <dbReference type="ARBA" id="ARBA00022840"/>
    </source>
</evidence>
<dbReference type="Pfam" id="PF08447">
    <property type="entry name" value="PAS_3"/>
    <property type="match status" value="1"/>
</dbReference>
<keyword evidence="6" id="KW-0808">Transferase</keyword>
<dbReference type="OrthoDB" id="9796457at2"/>
<dbReference type="EC" id="2.7.13.3" evidence="3"/>
<dbReference type="HOGENOM" id="CLU_000445_38_0_10"/>
<evidence type="ECO:0000256" key="5">
    <source>
        <dbReference type="ARBA" id="ARBA00022553"/>
    </source>
</evidence>
<evidence type="ECO:0000256" key="13">
    <source>
        <dbReference type="SAM" id="Phobius"/>
    </source>
</evidence>
<reference evidence="18 19" key="1">
    <citation type="submission" date="2013-04" db="EMBL/GenBank/DDBJ databases">
        <title>The Genome Sequence of Bacteroides massiliensis DSM 17679.</title>
        <authorList>
            <consortium name="The Broad Institute Genomics Platform"/>
            <person name="Earl A."/>
            <person name="Ward D."/>
            <person name="Feldgarden M."/>
            <person name="Gevers D."/>
            <person name="Martens E."/>
            <person name="Fenner L."/>
            <person name="Roux V."/>
            <person name="Mallet M.N."/>
            <person name="Raoult D."/>
            <person name="Walker B."/>
            <person name="Young S."/>
            <person name="Zeng Q."/>
            <person name="Gargeya S."/>
            <person name="Fitzgerald M."/>
            <person name="Haas B."/>
            <person name="Abouelleil A."/>
            <person name="Allen A.W."/>
            <person name="Alvarado L."/>
            <person name="Arachchi H.M."/>
            <person name="Berlin A.M."/>
            <person name="Chapman S.B."/>
            <person name="Gainer-Dewar J."/>
            <person name="Goldberg J."/>
            <person name="Griggs A."/>
            <person name="Gujja S."/>
            <person name="Hansen M."/>
            <person name="Howarth C."/>
            <person name="Imamovic A."/>
            <person name="Ireland A."/>
            <person name="Larimer J."/>
            <person name="McCowan C."/>
            <person name="Murphy C."/>
            <person name="Pearson M."/>
            <person name="Poon T.W."/>
            <person name="Priest M."/>
            <person name="Roberts A."/>
            <person name="Saif S."/>
            <person name="Shea T."/>
            <person name="Sisk P."/>
            <person name="Sykes S."/>
            <person name="Wortman J."/>
            <person name="Nusbaum C."/>
            <person name="Birren B."/>
        </authorList>
    </citation>
    <scope>NUCLEOTIDE SEQUENCE [LARGE SCALE GENOMIC DNA]</scope>
    <source>
        <strain evidence="19">B84634 / Timone 84634 / DSM 17679 / JCM 13223</strain>
    </source>
</reference>
<dbReference type="PATRIC" id="fig|1121098.3.peg.1809"/>
<evidence type="ECO:0000259" key="16">
    <source>
        <dbReference type="PROSITE" id="PS50110"/>
    </source>
</evidence>
<dbReference type="InterPro" id="IPR036097">
    <property type="entry name" value="HisK_dim/P_sf"/>
</dbReference>
<dbReference type="InterPro" id="IPR000700">
    <property type="entry name" value="PAS-assoc_C"/>
</dbReference>
<dbReference type="GO" id="GO:0009927">
    <property type="term" value="F:histidine phosphotransfer kinase activity"/>
    <property type="evidence" value="ECO:0007669"/>
    <property type="project" value="TreeGrafter"/>
</dbReference>